<feature type="domain" description="YdbS-like PH" evidence="2">
    <location>
        <begin position="90"/>
        <end position="165"/>
    </location>
</feature>
<comment type="caution">
    <text evidence="3">The sequence shown here is derived from an EMBL/GenBank/DDBJ whole genome shotgun (WGS) entry which is preliminary data.</text>
</comment>
<feature type="transmembrane region" description="Helical" evidence="1">
    <location>
        <begin position="374"/>
        <end position="398"/>
    </location>
</feature>
<protein>
    <submittedName>
        <fullName evidence="3">PH domain-containing protein</fullName>
    </submittedName>
</protein>
<reference evidence="3" key="2">
    <citation type="submission" date="2021-09" db="EMBL/GenBank/DDBJ databases">
        <authorList>
            <person name="Gilroy R."/>
        </authorList>
    </citation>
    <scope>NUCLEOTIDE SEQUENCE</scope>
    <source>
        <strain evidence="3">ChiSjej5B23-16112</strain>
    </source>
</reference>
<evidence type="ECO:0000256" key="1">
    <source>
        <dbReference type="SAM" id="Phobius"/>
    </source>
</evidence>
<feature type="transmembrane region" description="Helical" evidence="1">
    <location>
        <begin position="242"/>
        <end position="264"/>
    </location>
</feature>
<feature type="domain" description="YdbS-like PH" evidence="2">
    <location>
        <begin position="434"/>
        <end position="512"/>
    </location>
</feature>
<reference evidence="3" key="1">
    <citation type="journal article" date="2021" name="PeerJ">
        <title>Extensive microbial diversity within the chicken gut microbiome revealed by metagenomics and culture.</title>
        <authorList>
            <person name="Gilroy R."/>
            <person name="Ravi A."/>
            <person name="Getino M."/>
            <person name="Pursley I."/>
            <person name="Horton D.L."/>
            <person name="Alikhan N.F."/>
            <person name="Baker D."/>
            <person name="Gharbi K."/>
            <person name="Hall N."/>
            <person name="Watson M."/>
            <person name="Adriaenssens E.M."/>
            <person name="Foster-Nyarko E."/>
            <person name="Jarju S."/>
            <person name="Secka A."/>
            <person name="Antonio M."/>
            <person name="Oren A."/>
            <person name="Chaudhuri R.R."/>
            <person name="La Ragione R."/>
            <person name="Hildebrand F."/>
            <person name="Pallen M.J."/>
        </authorList>
    </citation>
    <scope>NUCLEOTIDE SEQUENCE</scope>
    <source>
        <strain evidence="3">ChiSjej5B23-16112</strain>
    </source>
</reference>
<evidence type="ECO:0000313" key="3">
    <source>
        <dbReference type="EMBL" id="HJF93917.1"/>
    </source>
</evidence>
<name>A0A921I183_9FIRM</name>
<feature type="domain" description="YdbS-like PH" evidence="2">
    <location>
        <begin position="273"/>
        <end position="319"/>
    </location>
</feature>
<dbReference type="Pfam" id="PF03703">
    <property type="entry name" value="bPH_2"/>
    <property type="match status" value="3"/>
</dbReference>
<keyword evidence="1" id="KW-0812">Transmembrane</keyword>
<dbReference type="PANTHER" id="PTHR34473">
    <property type="entry name" value="UPF0699 TRANSMEMBRANE PROTEIN YDBS"/>
    <property type="match status" value="1"/>
</dbReference>
<feature type="transmembrane region" description="Helical" evidence="1">
    <location>
        <begin position="206"/>
        <end position="230"/>
    </location>
</feature>
<sequence>MRSWWKSEKKKGRQTMEEGRKFRNHISVVAEKVGAGTYALLAVLAGIFIQNAEELLDMSSSLLEDRRTLFGLLICLGLLAVSIVKTWWTWSRTWISVQDQAIVIEKRTVNGSENTIGIKNISNINLEQNLFEMLVGTCKVKMDTGSLSTANSTDVTIVLKKAKAEAFKAEVESLLRGEKERTEESETGEKEAYDFRAGSRDIIRHGICSMSVLSIVAVVLGLMGAVVMAAEALGDGDVFDSLLRSAVSFLAAIVIVLSAVWDIIKDFVRYLDFSVKRRRDRIYIRYGILKKVEYTIPVDMIQALKLRQTLIARIWGQYMAEIVNVGMGDDKGEKKSFLILYGSEQEVCEKLKLILPEFAAIAEREVKRQPRSVWAAWLWPLALYEACVAAAGGLAFFWLPGYIPAEYMHLYHGAAAACLILLAAAGPAVLALRYRTSGMTMSDGFVKAASGCWGRTIVAARCDHIQYVTLRQNFIARSCGICKGTFHLLAGAGDMAQILPYFEAEQAERMQEEMCDMGAGR</sequence>
<evidence type="ECO:0000313" key="4">
    <source>
        <dbReference type="Proteomes" id="UP000769156"/>
    </source>
</evidence>
<dbReference type="Proteomes" id="UP000769156">
    <property type="component" value="Unassembled WGS sequence"/>
</dbReference>
<dbReference type="PANTHER" id="PTHR34473:SF2">
    <property type="entry name" value="UPF0699 TRANSMEMBRANE PROTEIN YDBT"/>
    <property type="match status" value="1"/>
</dbReference>
<accession>A0A921I183</accession>
<organism evidence="3 4">
    <name type="scientific">Lachnoclostridium phocaeense</name>
    <dbReference type="NCBI Taxonomy" id="1871021"/>
    <lineage>
        <taxon>Bacteria</taxon>
        <taxon>Bacillati</taxon>
        <taxon>Bacillota</taxon>
        <taxon>Clostridia</taxon>
        <taxon>Lachnospirales</taxon>
        <taxon>Lachnospiraceae</taxon>
    </lineage>
</organism>
<evidence type="ECO:0000259" key="2">
    <source>
        <dbReference type="Pfam" id="PF03703"/>
    </source>
</evidence>
<keyword evidence="1" id="KW-0472">Membrane</keyword>
<dbReference type="AlphaFoldDB" id="A0A921I183"/>
<gene>
    <name evidence="3" type="ORF">K8V82_03905</name>
</gene>
<dbReference type="InterPro" id="IPR005182">
    <property type="entry name" value="YdbS-like_PH"/>
</dbReference>
<feature type="transmembrane region" description="Helical" evidence="1">
    <location>
        <begin position="410"/>
        <end position="432"/>
    </location>
</feature>
<proteinExistence type="predicted"/>
<keyword evidence="1" id="KW-1133">Transmembrane helix</keyword>
<dbReference type="EMBL" id="DYVY01000063">
    <property type="protein sequence ID" value="HJF93917.1"/>
    <property type="molecule type" value="Genomic_DNA"/>
</dbReference>
<feature type="transmembrane region" description="Helical" evidence="1">
    <location>
        <begin position="29"/>
        <end position="49"/>
    </location>
</feature>
<feature type="transmembrane region" description="Helical" evidence="1">
    <location>
        <begin position="69"/>
        <end position="88"/>
    </location>
</feature>